<dbReference type="GO" id="GO:0005634">
    <property type="term" value="C:nucleus"/>
    <property type="evidence" value="ECO:0007669"/>
    <property type="project" value="UniProtKB-SubCell"/>
</dbReference>
<evidence type="ECO:0000256" key="6">
    <source>
        <dbReference type="SAM" id="MobiDB-lite"/>
    </source>
</evidence>
<protein>
    <submittedName>
        <fullName evidence="8">NAC transcription factor 47</fullName>
    </submittedName>
</protein>
<dbReference type="PANTHER" id="PTHR31744">
    <property type="entry name" value="PROTEIN CUP-SHAPED COTYLEDON 2-RELATED"/>
    <property type="match status" value="1"/>
</dbReference>
<dbReference type="InterPro" id="IPR036093">
    <property type="entry name" value="NAC_dom_sf"/>
</dbReference>
<keyword evidence="4" id="KW-0804">Transcription</keyword>
<proteinExistence type="predicted"/>
<organism evidence="8 9">
    <name type="scientific">Vitis vinifera</name>
    <name type="common">Grape</name>
    <dbReference type="NCBI Taxonomy" id="29760"/>
    <lineage>
        <taxon>Eukaryota</taxon>
        <taxon>Viridiplantae</taxon>
        <taxon>Streptophyta</taxon>
        <taxon>Embryophyta</taxon>
        <taxon>Tracheophyta</taxon>
        <taxon>Spermatophyta</taxon>
        <taxon>Magnoliopsida</taxon>
        <taxon>eudicotyledons</taxon>
        <taxon>Gunneridae</taxon>
        <taxon>Pentapetalae</taxon>
        <taxon>rosids</taxon>
        <taxon>Vitales</taxon>
        <taxon>Vitaceae</taxon>
        <taxon>Viteae</taxon>
        <taxon>Vitis</taxon>
    </lineage>
</organism>
<dbReference type="EMBL" id="QGNW01001296">
    <property type="protein sequence ID" value="RVW46899.1"/>
    <property type="molecule type" value="Genomic_DNA"/>
</dbReference>
<dbReference type="PROSITE" id="PS51005">
    <property type="entry name" value="NAC"/>
    <property type="match status" value="1"/>
</dbReference>
<evidence type="ECO:0000256" key="1">
    <source>
        <dbReference type="ARBA" id="ARBA00004123"/>
    </source>
</evidence>
<feature type="region of interest" description="Disordered" evidence="6">
    <location>
        <begin position="160"/>
        <end position="188"/>
    </location>
</feature>
<evidence type="ECO:0000313" key="9">
    <source>
        <dbReference type="Proteomes" id="UP000288805"/>
    </source>
</evidence>
<evidence type="ECO:0000313" key="8">
    <source>
        <dbReference type="EMBL" id="RVW46899.1"/>
    </source>
</evidence>
<dbReference type="GO" id="GO:0006355">
    <property type="term" value="P:regulation of DNA-templated transcription"/>
    <property type="evidence" value="ECO:0007669"/>
    <property type="project" value="InterPro"/>
</dbReference>
<dbReference type="SUPFAM" id="SSF101941">
    <property type="entry name" value="NAC domain"/>
    <property type="match status" value="1"/>
</dbReference>
<feature type="compositionally biased region" description="Polar residues" evidence="6">
    <location>
        <begin position="175"/>
        <end position="188"/>
    </location>
</feature>
<accession>A0A438EGQ8</accession>
<gene>
    <name evidence="8" type="primary">NAC047_2</name>
    <name evidence="8" type="ORF">CK203_074434</name>
</gene>
<dbReference type="Gene3D" id="2.170.150.80">
    <property type="entry name" value="NAC domain"/>
    <property type="match status" value="1"/>
</dbReference>
<feature type="domain" description="NAC" evidence="7">
    <location>
        <begin position="1"/>
        <end position="146"/>
    </location>
</feature>
<dbReference type="PANTHER" id="PTHR31744:SF233">
    <property type="entry name" value="NAC DOMAIN-CONTAINING PROTEIN 72-LIKE"/>
    <property type="match status" value="1"/>
</dbReference>
<evidence type="ECO:0000256" key="5">
    <source>
        <dbReference type="ARBA" id="ARBA00023242"/>
    </source>
</evidence>
<evidence type="ECO:0000256" key="4">
    <source>
        <dbReference type="ARBA" id="ARBA00023163"/>
    </source>
</evidence>
<reference evidence="8 9" key="1">
    <citation type="journal article" date="2018" name="PLoS Genet.">
        <title>Population sequencing reveals clonal diversity and ancestral inbreeding in the grapevine cultivar Chardonnay.</title>
        <authorList>
            <person name="Roach M.J."/>
            <person name="Johnson D.L."/>
            <person name="Bohlmann J."/>
            <person name="van Vuuren H.J."/>
            <person name="Jones S.J."/>
            <person name="Pretorius I.S."/>
            <person name="Schmidt S.A."/>
            <person name="Borneman A.R."/>
        </authorList>
    </citation>
    <scope>NUCLEOTIDE SEQUENCE [LARGE SCALE GENOMIC DNA]</scope>
    <source>
        <strain evidence="9">cv. Chardonnay</strain>
        <tissue evidence="8">Leaf</tissue>
    </source>
</reference>
<dbReference type="AlphaFoldDB" id="A0A438EGQ8"/>
<dbReference type="GO" id="GO:0003677">
    <property type="term" value="F:DNA binding"/>
    <property type="evidence" value="ECO:0007669"/>
    <property type="project" value="UniProtKB-KW"/>
</dbReference>
<dbReference type="Pfam" id="PF02365">
    <property type="entry name" value="NAM"/>
    <property type="match status" value="2"/>
</dbReference>
<evidence type="ECO:0000256" key="2">
    <source>
        <dbReference type="ARBA" id="ARBA00023015"/>
    </source>
</evidence>
<comment type="caution">
    <text evidence="8">The sequence shown here is derived from an EMBL/GenBank/DDBJ whole genome shotgun (WGS) entry which is preliminary data.</text>
</comment>
<keyword evidence="2" id="KW-0805">Transcription regulation</keyword>
<evidence type="ECO:0000259" key="7">
    <source>
        <dbReference type="PROSITE" id="PS51005"/>
    </source>
</evidence>
<evidence type="ECO:0000256" key="3">
    <source>
        <dbReference type="ARBA" id="ARBA00023125"/>
    </source>
</evidence>
<sequence length="299" mass="33562">MDNPQSTLPPGFRFHPTDEELILHYLSKKVKLFFGEKEWYFFSPRDRKYPNGLRPNRAAASGYWKATGTDKTIVAASSIGGGGHGHIGVKKALVFYQGRPPKGIKTNWIMHELLFLEIYCAYSEVTAPPCSCLVLDNWVLCRIYKKSNAVPPATAAAIDDDREQEDSFMEESLKSHPNQSTIQPQKPSSFSNILDAVDSSTLGHLFSDIQYSDPTGFEPTPPAKYGSLGQSNDILPKLPYWKSVPSMENQLKRQRSSMDGDVPCPSKKLTSSCTFTTNPNQSDLPQSYFNQSYSIRHYF</sequence>
<keyword evidence="3" id="KW-0238">DNA-binding</keyword>
<dbReference type="InterPro" id="IPR003441">
    <property type="entry name" value="NAC-dom"/>
</dbReference>
<feature type="compositionally biased region" description="Acidic residues" evidence="6">
    <location>
        <begin position="160"/>
        <end position="169"/>
    </location>
</feature>
<dbReference type="Proteomes" id="UP000288805">
    <property type="component" value="Unassembled WGS sequence"/>
</dbReference>
<name>A0A438EGQ8_VITVI</name>
<comment type="subcellular location">
    <subcellularLocation>
        <location evidence="1">Nucleus</location>
    </subcellularLocation>
</comment>
<keyword evidence="5" id="KW-0539">Nucleus</keyword>